<dbReference type="PROSITE" id="PS50522">
    <property type="entry name" value="RDRP_PHAGE"/>
    <property type="match status" value="1"/>
</dbReference>
<keyword evidence="6" id="KW-0693">Viral RNA replication</keyword>
<keyword evidence="5" id="KW-0547">Nucleotide-binding</keyword>
<dbReference type="GO" id="GO:0046872">
    <property type="term" value="F:metal ion binding"/>
    <property type="evidence" value="ECO:0007669"/>
    <property type="project" value="UniProtKB-KW"/>
</dbReference>
<proteinExistence type="predicted"/>
<dbReference type="Pfam" id="PF03431">
    <property type="entry name" value="RNA_replicase_B"/>
    <property type="match status" value="1"/>
</dbReference>
<evidence type="ECO:0000256" key="6">
    <source>
        <dbReference type="ARBA" id="ARBA00022953"/>
    </source>
</evidence>
<dbReference type="GO" id="GO:0039694">
    <property type="term" value="P:viral RNA genome replication"/>
    <property type="evidence" value="ECO:0007669"/>
    <property type="project" value="InterPro"/>
</dbReference>
<dbReference type="EMBL" id="MN033465">
    <property type="protein sequence ID" value="QDH87548.1"/>
    <property type="molecule type" value="Genomic_RNA"/>
</dbReference>
<gene>
    <name evidence="11" type="ORF">H1Rhizo25708_000001</name>
</gene>
<dbReference type="InterPro" id="IPR007096">
    <property type="entry name" value="RNA-dir_Rpol_cat_phage"/>
</dbReference>
<keyword evidence="3" id="KW-0808">Transferase</keyword>
<dbReference type="GO" id="GO:0000166">
    <property type="term" value="F:nucleotide binding"/>
    <property type="evidence" value="ECO:0007669"/>
    <property type="project" value="UniProtKB-KW"/>
</dbReference>
<protein>
    <recommendedName>
        <fullName evidence="1">RNA-directed RNA polymerase</fullName>
        <ecNumber evidence="1">2.7.7.48</ecNumber>
    </recommendedName>
    <alternativeName>
        <fullName evidence="7">RNA replicase beta chain</fullName>
    </alternativeName>
</protein>
<evidence type="ECO:0000256" key="4">
    <source>
        <dbReference type="ARBA" id="ARBA00022695"/>
    </source>
</evidence>
<evidence type="ECO:0000256" key="1">
    <source>
        <dbReference type="ARBA" id="ARBA00012494"/>
    </source>
</evidence>
<keyword evidence="9" id="KW-0460">Magnesium</keyword>
<comment type="cofactor">
    <cofactor evidence="9">
        <name>Mg(2+)</name>
        <dbReference type="ChEBI" id="CHEBI:18420"/>
    </cofactor>
    <text evidence="9">Binds 2 Mg(2+) per subunit.</text>
</comment>
<dbReference type="InterPro" id="IPR005093">
    <property type="entry name" value="RNArep_beta"/>
</dbReference>
<evidence type="ECO:0000256" key="3">
    <source>
        <dbReference type="ARBA" id="ARBA00022679"/>
    </source>
</evidence>
<evidence type="ECO:0000256" key="9">
    <source>
        <dbReference type="PIRSR" id="PIRSR605093-1"/>
    </source>
</evidence>
<dbReference type="GO" id="GO:0003968">
    <property type="term" value="F:RNA-directed RNA polymerase activity"/>
    <property type="evidence" value="ECO:0007669"/>
    <property type="project" value="UniProtKB-KW"/>
</dbReference>
<keyword evidence="4" id="KW-0548">Nucleotidyltransferase</keyword>
<comment type="catalytic activity">
    <reaction evidence="8">
        <text>RNA(n) + a ribonucleoside 5'-triphosphate = RNA(n+1) + diphosphate</text>
        <dbReference type="Rhea" id="RHEA:21248"/>
        <dbReference type="Rhea" id="RHEA-COMP:14527"/>
        <dbReference type="Rhea" id="RHEA-COMP:17342"/>
        <dbReference type="ChEBI" id="CHEBI:33019"/>
        <dbReference type="ChEBI" id="CHEBI:61557"/>
        <dbReference type="ChEBI" id="CHEBI:140395"/>
        <dbReference type="EC" id="2.7.7.48"/>
    </reaction>
</comment>
<evidence type="ECO:0000256" key="8">
    <source>
        <dbReference type="ARBA" id="ARBA00048744"/>
    </source>
</evidence>
<feature type="binding site" evidence="9">
    <location>
        <position position="446"/>
    </location>
    <ligand>
        <name>Mg(2+)</name>
        <dbReference type="ChEBI" id="CHEBI:18420"/>
        <label>2</label>
    </ligand>
</feature>
<evidence type="ECO:0000313" key="11">
    <source>
        <dbReference type="EMBL" id="QDH87548.1"/>
    </source>
</evidence>
<dbReference type="EC" id="2.7.7.48" evidence="1"/>
<evidence type="ECO:0000259" key="10">
    <source>
        <dbReference type="PROSITE" id="PS50522"/>
    </source>
</evidence>
<evidence type="ECO:0000256" key="7">
    <source>
        <dbReference type="ARBA" id="ARBA00030248"/>
    </source>
</evidence>
<sequence length="685" mass="76373">MINITALSQYLLEDLHDYHNFDFFRFDSHFTAFDDLAVIGSRDRPNLGESTGGDGLSQTIPFRGTREGTPLAYLRYQGRSGNRPGSPVDDVFRIVLRPAHRANRVRPVTPRLGQPRVGTDLSQVLKLSESWESEASPHVMASRALVRSVPKKFRDEITAVAEDVAHDKFLRINNRCASWRLNPLCSWDEELVGLLKQELDNFFHPGGEPLDLSPNAIFDRGRCGPGASLGANGVDFYTKLFSSKLTATSFDVYYAYAKWCATDPNWRDAEFSRLTSFGLPTITCESSMTFVQKNRDTKRTICTEPSLNMFAQLGIGAILEDRLSSFYGIDLSLQPERNAELARLGSIAGAIGTIDLESASDSLSLGMLDEVLPQWVFDTLCEYRCPFTKLRGERVLLHMISTMGNGFTFPLQTIIFACCVQAVAKQIDVPLRRADSVVSTWGVFGDDIACPTIFSDRLCRLLEILGFHINGEKSFTDKWGTFRESCGHDYYLGHDIRGVYVKSLLTPQSRFVAINLLNEWSARWGIPLIRTIGYLRDSVRVMAIPAWMGPDAGIRVPVEAVRSGLTSVLSSTKRKGSYLFKYYRAVVPSLMVLEDSIAVPRNINHIPRRAYNPAGLLIAAIGGYLRGGRIPLALKQGENPCYRTMSGVTPSWGPSDEQVQLQGSGFWERWKTAILVNLGFESPEA</sequence>
<feature type="binding site" evidence="9">
    <location>
        <position position="355"/>
    </location>
    <ligand>
        <name>Mg(2+)</name>
        <dbReference type="ChEBI" id="CHEBI:18420"/>
        <label>2</label>
    </ligand>
</feature>
<name>A0A514D1P5_9VIRU</name>
<accession>A0A514D1P5</accession>
<evidence type="ECO:0000256" key="5">
    <source>
        <dbReference type="ARBA" id="ARBA00022741"/>
    </source>
</evidence>
<feature type="domain" description="RdRp catalytic" evidence="10">
    <location>
        <begin position="340"/>
        <end position="478"/>
    </location>
</feature>
<keyword evidence="2 11" id="KW-0696">RNA-directed RNA polymerase</keyword>
<keyword evidence="9" id="KW-0479">Metal-binding</keyword>
<feature type="binding site" evidence="9">
    <location>
        <position position="447"/>
    </location>
    <ligand>
        <name>Mg(2+)</name>
        <dbReference type="ChEBI" id="CHEBI:18420"/>
        <label>2</label>
    </ligand>
</feature>
<reference evidence="11" key="1">
    <citation type="submission" date="2019-05" db="EMBL/GenBank/DDBJ databases">
        <title>Metatranscriptomic reconstruction reveals RNA viruses with the potential to shape carbon cycling in soil.</title>
        <authorList>
            <person name="Starr E.P."/>
            <person name="Nuccio E."/>
            <person name="Pett-Ridge J."/>
            <person name="Banfield J.F."/>
            <person name="Firestone M.K."/>
        </authorList>
    </citation>
    <scope>NUCLEOTIDE SEQUENCE</scope>
    <source>
        <strain evidence="11">H1_Rhizo_25_scaffold_708</strain>
    </source>
</reference>
<organism evidence="11">
    <name type="scientific">Leviviridae sp</name>
    <dbReference type="NCBI Taxonomy" id="2027243"/>
    <lineage>
        <taxon>Viruses</taxon>
        <taxon>Riboviria</taxon>
        <taxon>Orthornavirae</taxon>
        <taxon>Lenarviricota</taxon>
        <taxon>Leviviricetes</taxon>
        <taxon>Norzivirales</taxon>
        <taxon>Fiersviridae</taxon>
    </lineage>
</organism>
<evidence type="ECO:0000256" key="2">
    <source>
        <dbReference type="ARBA" id="ARBA00022484"/>
    </source>
</evidence>